<reference evidence="3 4" key="1">
    <citation type="submission" date="2017-11" db="EMBL/GenBank/DDBJ databases">
        <title>De novo assembly and phasing of dikaryotic genomes from two isolates of Puccinia coronata f. sp. avenae, the causal agent of oat crown rust.</title>
        <authorList>
            <person name="Miller M.E."/>
            <person name="Zhang Y."/>
            <person name="Omidvar V."/>
            <person name="Sperschneider J."/>
            <person name="Schwessinger B."/>
            <person name="Raley C."/>
            <person name="Palmer J.M."/>
            <person name="Garnica D."/>
            <person name="Upadhyaya N."/>
            <person name="Rathjen J."/>
            <person name="Taylor J.M."/>
            <person name="Park R.F."/>
            <person name="Dodds P.N."/>
            <person name="Hirsch C.D."/>
            <person name="Kianian S.F."/>
            <person name="Figueroa M."/>
        </authorList>
    </citation>
    <scope>NUCLEOTIDE SEQUENCE [LARGE SCALE GENOMIC DNA]</scope>
    <source>
        <strain evidence="3">12NC29</strain>
    </source>
</reference>
<dbReference type="EMBL" id="PGCJ01000069">
    <property type="protein sequence ID" value="PLW53050.1"/>
    <property type="molecule type" value="Genomic_DNA"/>
</dbReference>
<protein>
    <submittedName>
        <fullName evidence="3">Uncharacterized protein</fullName>
    </submittedName>
</protein>
<sequence>MLAMCVNKTWLSPPPSPHLRLQPMQPHWRPTMTGFYRCRLMLLVLLSLWLWSTRWPMSQFLQLPNPQAMRMLKCTMAPTLVIKQMRRSQPLSPYPSQQLHCLRIPPCKTWTHTQDDIVEVINLAQQLADRIGSTAEGSSTQDPAEPGQPASTTESGVPQPESSTSQAPLSSESTDAAPAAVPSQRVTIMINRAEVDIINTGIDPTFLEALPDGMRKEFLNQHLRATASARRIICPGSVEYKYQVFRCPPPLKSEPRLFALKLLISSAVVAKIKHGTQPRPAVLGLLRMLRLTRPLSSLALS</sequence>
<dbReference type="Proteomes" id="UP000235388">
    <property type="component" value="Unassembled WGS sequence"/>
</dbReference>
<proteinExistence type="predicted"/>
<comment type="caution">
    <text evidence="3">The sequence shown here is derived from an EMBL/GenBank/DDBJ whole genome shotgun (WGS) entry which is preliminary data.</text>
</comment>
<feature type="region of interest" description="Disordered" evidence="2">
    <location>
        <begin position="133"/>
        <end position="181"/>
    </location>
</feature>
<gene>
    <name evidence="3" type="ORF">PCANC_10740</name>
</gene>
<evidence type="ECO:0000256" key="2">
    <source>
        <dbReference type="SAM" id="MobiDB-lite"/>
    </source>
</evidence>
<dbReference type="STRING" id="200324.A0A2N5VSU7"/>
<name>A0A2N5VSU7_9BASI</name>
<keyword evidence="1" id="KW-0808">Transferase</keyword>
<dbReference type="GO" id="GO:0016740">
    <property type="term" value="F:transferase activity"/>
    <property type="evidence" value="ECO:0007669"/>
    <property type="project" value="UniProtKB-KW"/>
</dbReference>
<dbReference type="OrthoDB" id="8068875at2759"/>
<dbReference type="AlphaFoldDB" id="A0A2N5VSU7"/>
<organism evidence="3 4">
    <name type="scientific">Puccinia coronata f. sp. avenae</name>
    <dbReference type="NCBI Taxonomy" id="200324"/>
    <lineage>
        <taxon>Eukaryota</taxon>
        <taxon>Fungi</taxon>
        <taxon>Dikarya</taxon>
        <taxon>Basidiomycota</taxon>
        <taxon>Pucciniomycotina</taxon>
        <taxon>Pucciniomycetes</taxon>
        <taxon>Pucciniales</taxon>
        <taxon>Pucciniaceae</taxon>
        <taxon>Puccinia</taxon>
    </lineage>
</organism>
<evidence type="ECO:0000313" key="3">
    <source>
        <dbReference type="EMBL" id="PLW53050.1"/>
    </source>
</evidence>
<dbReference type="InterPro" id="IPR025527">
    <property type="entry name" value="HUWE1/Rev1_UBM"/>
</dbReference>
<evidence type="ECO:0000256" key="1">
    <source>
        <dbReference type="ARBA" id="ARBA00022679"/>
    </source>
</evidence>
<accession>A0A2N5VSU7</accession>
<keyword evidence="4" id="KW-1185">Reference proteome</keyword>
<feature type="compositionally biased region" description="Polar residues" evidence="2">
    <location>
        <begin position="149"/>
        <end position="174"/>
    </location>
</feature>
<evidence type="ECO:0000313" key="4">
    <source>
        <dbReference type="Proteomes" id="UP000235388"/>
    </source>
</evidence>
<dbReference type="Pfam" id="PF14377">
    <property type="entry name" value="UBM"/>
    <property type="match status" value="1"/>
</dbReference>